<evidence type="ECO:0000259" key="7">
    <source>
        <dbReference type="Pfam" id="PF02518"/>
    </source>
</evidence>
<proteinExistence type="predicted"/>
<evidence type="ECO:0000313" key="8">
    <source>
        <dbReference type="EMBL" id="GAA1193431.1"/>
    </source>
</evidence>
<dbReference type="SUPFAM" id="SSF55874">
    <property type="entry name" value="ATPase domain of HSP90 chaperone/DNA topoisomerase II/histidine kinase"/>
    <property type="match status" value="1"/>
</dbReference>
<organism evidence="8 9">
    <name type="scientific">Streptomyces hebeiensis</name>
    <dbReference type="NCBI Taxonomy" id="229486"/>
    <lineage>
        <taxon>Bacteria</taxon>
        <taxon>Bacillati</taxon>
        <taxon>Actinomycetota</taxon>
        <taxon>Actinomycetes</taxon>
        <taxon>Kitasatosporales</taxon>
        <taxon>Streptomycetaceae</taxon>
        <taxon>Streptomyces</taxon>
    </lineage>
</organism>
<accession>A0ABN1V3N2</accession>
<feature type="compositionally biased region" description="Pro residues" evidence="6">
    <location>
        <begin position="406"/>
        <end position="423"/>
    </location>
</feature>
<dbReference type="EMBL" id="BAAAKV010000070">
    <property type="protein sequence ID" value="GAA1193431.1"/>
    <property type="molecule type" value="Genomic_DNA"/>
</dbReference>
<dbReference type="InterPro" id="IPR050428">
    <property type="entry name" value="TCS_sensor_his_kinase"/>
</dbReference>
<comment type="catalytic activity">
    <reaction evidence="1">
        <text>ATP + protein L-histidine = ADP + protein N-phospho-L-histidine.</text>
        <dbReference type="EC" id="2.7.13.3"/>
    </reaction>
</comment>
<protein>
    <recommendedName>
        <fullName evidence="2">histidine kinase</fullName>
        <ecNumber evidence="2">2.7.13.3</ecNumber>
    </recommendedName>
</protein>
<evidence type="ECO:0000256" key="2">
    <source>
        <dbReference type="ARBA" id="ARBA00012438"/>
    </source>
</evidence>
<evidence type="ECO:0000256" key="5">
    <source>
        <dbReference type="ARBA" id="ARBA00022777"/>
    </source>
</evidence>
<evidence type="ECO:0000256" key="6">
    <source>
        <dbReference type="SAM" id="MobiDB-lite"/>
    </source>
</evidence>
<keyword evidence="4" id="KW-0808">Transferase</keyword>
<dbReference type="Proteomes" id="UP001501371">
    <property type="component" value="Unassembled WGS sequence"/>
</dbReference>
<dbReference type="InterPro" id="IPR036890">
    <property type="entry name" value="HATPase_C_sf"/>
</dbReference>
<dbReference type="InterPro" id="IPR003594">
    <property type="entry name" value="HATPase_dom"/>
</dbReference>
<feature type="compositionally biased region" description="Low complexity" evidence="6">
    <location>
        <begin position="478"/>
        <end position="490"/>
    </location>
</feature>
<dbReference type="Pfam" id="PF02518">
    <property type="entry name" value="HATPase_c"/>
    <property type="match status" value="1"/>
</dbReference>
<comment type="caution">
    <text evidence="8">The sequence shown here is derived from an EMBL/GenBank/DDBJ whole genome shotgun (WGS) entry which is preliminary data.</text>
</comment>
<evidence type="ECO:0000256" key="1">
    <source>
        <dbReference type="ARBA" id="ARBA00000085"/>
    </source>
</evidence>
<evidence type="ECO:0000256" key="3">
    <source>
        <dbReference type="ARBA" id="ARBA00022553"/>
    </source>
</evidence>
<name>A0ABN1V3N2_9ACTN</name>
<dbReference type="RefSeq" id="WP_344283018.1">
    <property type="nucleotide sequence ID" value="NZ_BAAAKV010000070.1"/>
</dbReference>
<gene>
    <name evidence="8" type="ORF">GCM10009654_58270</name>
</gene>
<keyword evidence="5" id="KW-0418">Kinase</keyword>
<keyword evidence="9" id="KW-1185">Reference proteome</keyword>
<dbReference type="EC" id="2.7.13.3" evidence="2"/>
<evidence type="ECO:0000313" key="9">
    <source>
        <dbReference type="Proteomes" id="UP001501371"/>
    </source>
</evidence>
<feature type="compositionally biased region" description="Polar residues" evidence="6">
    <location>
        <begin position="524"/>
        <end position="537"/>
    </location>
</feature>
<reference evidence="8 9" key="1">
    <citation type="journal article" date="2019" name="Int. J. Syst. Evol. Microbiol.">
        <title>The Global Catalogue of Microorganisms (GCM) 10K type strain sequencing project: providing services to taxonomists for standard genome sequencing and annotation.</title>
        <authorList>
            <consortium name="The Broad Institute Genomics Platform"/>
            <consortium name="The Broad Institute Genome Sequencing Center for Infectious Disease"/>
            <person name="Wu L."/>
            <person name="Ma J."/>
        </authorList>
    </citation>
    <scope>NUCLEOTIDE SEQUENCE [LARGE SCALE GENOMIC DNA]</scope>
    <source>
        <strain evidence="8 9">JCM 12696</strain>
    </source>
</reference>
<keyword evidence="3" id="KW-0597">Phosphoprotein</keyword>
<feature type="region of interest" description="Disordered" evidence="6">
    <location>
        <begin position="390"/>
        <end position="537"/>
    </location>
</feature>
<sequence length="537" mass="56836">MARSPAATPPFPRSRWLWPAALLGAPAALAGSALLLAPLSTGPALAYGALTPVVYAVLSALRTRHRHAESDVARCRAEIREREAEAARREADWRAHVARCAEQQADVVREEVQHLVKERLPAALDRAEVPPSLHGGERLGDAVAEWFDRLLAEISDAVAHRDESRRLALVELASRVQTSAHRIQAAVTGLADRHPGDADLLETTMRVDHAATQQARHAQSLKVLCGEWPGQQWQKPLAMVDVVRAASGRIVAFNRVEVTGDPDVGVTPSVVEPLIHLLAELLANATEYSPPKTSVPVTVRTVQRGAVIEVDDGGLGMDEYRLAEAREIVSGRRLLGVGEVGEIPQTGFAVVGRFAVRHGFDVDLGPSPYGGIRAVVLVPADVLETLAPAGTAVPGPLAHRTVRVPQPAPAPDEPFPPAGPPVLPRRVTAAAPPPAFPAGPVSPPPLVPPRQRPGPAAVPEGNAGRKLPRRRSRRDEYAPAVAVAPAAVTPPGTPEEAGDWMEQFFEGGRSAPGTGSLPHEGQDGPSSPTADSPEGQS</sequence>
<feature type="compositionally biased region" description="Pro residues" evidence="6">
    <location>
        <begin position="431"/>
        <end position="452"/>
    </location>
</feature>
<dbReference type="Gene3D" id="3.30.565.10">
    <property type="entry name" value="Histidine kinase-like ATPase, C-terminal domain"/>
    <property type="match status" value="1"/>
</dbReference>
<dbReference type="PANTHER" id="PTHR45436:SF5">
    <property type="entry name" value="SENSOR HISTIDINE KINASE TRCS"/>
    <property type="match status" value="1"/>
</dbReference>
<dbReference type="PANTHER" id="PTHR45436">
    <property type="entry name" value="SENSOR HISTIDINE KINASE YKOH"/>
    <property type="match status" value="1"/>
</dbReference>
<feature type="domain" description="Histidine kinase/HSP90-like ATPase" evidence="7">
    <location>
        <begin position="272"/>
        <end position="380"/>
    </location>
</feature>
<evidence type="ECO:0000256" key="4">
    <source>
        <dbReference type="ARBA" id="ARBA00022679"/>
    </source>
</evidence>